<dbReference type="InterPro" id="IPR027417">
    <property type="entry name" value="P-loop_NTPase"/>
</dbReference>
<dbReference type="GO" id="GO:0003677">
    <property type="term" value="F:DNA binding"/>
    <property type="evidence" value="ECO:0007669"/>
    <property type="project" value="UniProtKB-UniRule"/>
</dbReference>
<dbReference type="InterPro" id="IPR041102">
    <property type="entry name" value="UvrA_inter"/>
</dbReference>
<dbReference type="SMART" id="SM00382">
    <property type="entry name" value="AAA"/>
    <property type="match status" value="1"/>
</dbReference>
<dbReference type="GO" id="GO:0009381">
    <property type="term" value="F:excinuclease ABC activity"/>
    <property type="evidence" value="ECO:0007669"/>
    <property type="project" value="UniProtKB-UniRule"/>
</dbReference>
<evidence type="ECO:0000256" key="16">
    <source>
        <dbReference type="ARBA" id="ARBA00042156"/>
    </source>
</evidence>
<feature type="zinc finger region" description="C4-type" evidence="17">
    <location>
        <begin position="740"/>
        <end position="766"/>
    </location>
</feature>
<dbReference type="CDD" id="cd03271">
    <property type="entry name" value="ABC_UvrA_II"/>
    <property type="match status" value="1"/>
</dbReference>
<keyword evidence="10 17" id="KW-0067">ATP-binding</keyword>
<evidence type="ECO:0000256" key="17">
    <source>
        <dbReference type="HAMAP-Rule" id="MF_00205"/>
    </source>
</evidence>
<name>A0A8A4TTR6_SULCO</name>
<comment type="subunit">
    <text evidence="17">Forms a heterotetramer with UvrB during the search for lesions.</text>
</comment>
<keyword evidence="11 17" id="KW-0267">Excision nuclease</keyword>
<keyword evidence="9 17" id="KW-0862">Zinc</keyword>
<dbReference type="Gene3D" id="1.10.8.280">
    <property type="entry name" value="ABC transporter ATPase domain-like"/>
    <property type="match status" value="1"/>
</dbReference>
<dbReference type="InterPro" id="IPR003593">
    <property type="entry name" value="AAA+_ATPase"/>
</dbReference>
<evidence type="ECO:0000256" key="5">
    <source>
        <dbReference type="ARBA" id="ARBA00022741"/>
    </source>
</evidence>
<evidence type="ECO:0000259" key="18">
    <source>
        <dbReference type="PROSITE" id="PS50893"/>
    </source>
</evidence>
<keyword evidence="19" id="KW-0378">Hydrolase</keyword>
<dbReference type="Gene3D" id="3.40.50.300">
    <property type="entry name" value="P-loop containing nucleotide triphosphate hydrolases"/>
    <property type="match status" value="2"/>
</dbReference>
<dbReference type="GO" id="GO:0005737">
    <property type="term" value="C:cytoplasm"/>
    <property type="evidence" value="ECO:0007669"/>
    <property type="project" value="UniProtKB-SubCell"/>
</dbReference>
<dbReference type="GO" id="GO:0005524">
    <property type="term" value="F:ATP binding"/>
    <property type="evidence" value="ECO:0007669"/>
    <property type="project" value="UniProtKB-UniRule"/>
</dbReference>
<keyword evidence="3 17" id="KW-0479">Metal-binding</keyword>
<proteinExistence type="inferred from homology"/>
<evidence type="ECO:0000313" key="20">
    <source>
        <dbReference type="Proteomes" id="UP000663929"/>
    </source>
</evidence>
<evidence type="ECO:0000256" key="4">
    <source>
        <dbReference type="ARBA" id="ARBA00022737"/>
    </source>
</evidence>
<evidence type="ECO:0000256" key="9">
    <source>
        <dbReference type="ARBA" id="ARBA00022833"/>
    </source>
</evidence>
<keyword evidence="7 17" id="KW-0228">DNA excision</keyword>
<dbReference type="Pfam" id="PF17760">
    <property type="entry name" value="UvrA_inter"/>
    <property type="match status" value="1"/>
</dbReference>
<dbReference type="KEGG" id="scor:J3U87_10380"/>
<keyword evidence="2 17" id="KW-0963">Cytoplasm</keyword>
<keyword evidence="6 17" id="KW-0227">DNA damage</keyword>
<sequence>MSEQFIHVKGAKEHNLKSVDVSIPRNRLVVITGVSGSGKSSLAFDTIYAEGQRRYVESLSAYARQFLDQMEKPDVESIEGLSPAISIEQKTTSRNPRSTVATVTEIYDYLRLLFARIGHPHCPECDRPIVSQSATQIVEALLAYPPKTALQLLAPVVRDRKGEYKKLFVDLKTKGYTRALVDGELIRLEEPPQLDKNFRHTIEVVVDRVKIDPEKRDRLADSVETALELGEGLVKIDFPKDEDREPIYMSEHLVCLHCNLSFPELQPRDFSFNSPHGACARCDGLGEKREFDPELVVPDPSKSINKGAISLLDAGRDSWLASMVKQLAKHYCFSLNTPFKDLSEQMRKILLYGDDANVNFVYEGEEDQYEFEVRFEGVIPHMARRYRDTNSPRVRETFQGFMAMTPCSACHGDRLKPMSLAVKIRGENVAHYTKLSVADALQAFSEMELEGNEVLIAEKILKEVVERLKFLHDVGLGYLTLNRSAGTLSGGESQRIRLATQIGSKLMGVLYVLDEPSIGLHQRDNRRLLDTLKSMRDLGNTVLVVEHDEETIAEADYLVDIGLGAGEHGGEVVFSGPPEDIKKHPTSLTGMFLSGRESIPVPEKRRKFDRRKMVTIVGARHNNLKNVTIKIPTKVFTCVTGVSGSGKSTLIHEIFSKAAQRQIYKSSVRPGKHDEIRGLQYFDKIIEIDQSPIGRTPRSNPATYVGLFGPLRDLFAAVPESRARGYKPGRFSFNVKGGRCEVCEGAGVIKIEMHFLPDVYVTCEQCKGKRYNRETLEIRYRGKTVNDVLNMTVEEAYHFFENINQLRNRLQTLMDVGLSYIRLGQPATTLSGGEAQRVKLSKELSKRDTGNTLYILDEPTTGLHFADVKKLLHVIHRLTDHNNTVIVIEHNLDVIRSADYIIDMGPEGGVNGGELVACGTPEEVAKDERSHTGTFLRPLLYPN</sequence>
<reference evidence="19" key="1">
    <citation type="submission" date="2021-03" db="EMBL/GenBank/DDBJ databases">
        <title>Acanthopleuribacteraceae sp. M133.</title>
        <authorList>
            <person name="Wang G."/>
        </authorList>
    </citation>
    <scope>NUCLEOTIDE SEQUENCE</scope>
    <source>
        <strain evidence="19">M133</strain>
    </source>
</reference>
<dbReference type="GO" id="GO:0009380">
    <property type="term" value="C:excinuclease repair complex"/>
    <property type="evidence" value="ECO:0007669"/>
    <property type="project" value="InterPro"/>
</dbReference>
<dbReference type="Pfam" id="PF17755">
    <property type="entry name" value="UvrA_DNA-bind"/>
    <property type="match status" value="1"/>
</dbReference>
<evidence type="ECO:0000256" key="11">
    <source>
        <dbReference type="ARBA" id="ARBA00022881"/>
    </source>
</evidence>
<evidence type="ECO:0000313" key="19">
    <source>
        <dbReference type="EMBL" id="QTD52873.1"/>
    </source>
</evidence>
<feature type="binding site" evidence="17">
    <location>
        <begin position="641"/>
        <end position="648"/>
    </location>
    <ligand>
        <name>ATP</name>
        <dbReference type="ChEBI" id="CHEBI:30616"/>
    </ligand>
</feature>
<gene>
    <name evidence="17 19" type="primary">uvrA</name>
    <name evidence="19" type="ORF">J3U87_10380</name>
</gene>
<dbReference type="SUPFAM" id="SSF52540">
    <property type="entry name" value="P-loop containing nucleoside triphosphate hydrolases"/>
    <property type="match status" value="2"/>
</dbReference>
<keyword evidence="5 17" id="KW-0547">Nucleotide-binding</keyword>
<evidence type="ECO:0000256" key="3">
    <source>
        <dbReference type="ARBA" id="ARBA00022723"/>
    </source>
</evidence>
<dbReference type="InterPro" id="IPR013815">
    <property type="entry name" value="ATP_grasp_subdomain_1"/>
</dbReference>
<dbReference type="PANTHER" id="PTHR43152">
    <property type="entry name" value="UVRABC SYSTEM PROTEIN A"/>
    <property type="match status" value="1"/>
</dbReference>
<dbReference type="Gene3D" id="1.20.1580.10">
    <property type="entry name" value="ABC transporter ATPase like domain"/>
    <property type="match status" value="2"/>
</dbReference>
<feature type="binding site" evidence="17">
    <location>
        <begin position="33"/>
        <end position="40"/>
    </location>
    <ligand>
        <name>ATP</name>
        <dbReference type="ChEBI" id="CHEBI:30616"/>
    </ligand>
</feature>
<organism evidence="19 20">
    <name type="scientific">Sulfidibacter corallicola</name>
    <dbReference type="NCBI Taxonomy" id="2818388"/>
    <lineage>
        <taxon>Bacteria</taxon>
        <taxon>Pseudomonadati</taxon>
        <taxon>Acidobacteriota</taxon>
        <taxon>Holophagae</taxon>
        <taxon>Acanthopleuribacterales</taxon>
        <taxon>Acanthopleuribacteraceae</taxon>
        <taxon>Sulfidibacter</taxon>
    </lineage>
</organism>
<dbReference type="FunFam" id="1.20.1580.10:FF:000002">
    <property type="entry name" value="UvrABC system protein A"/>
    <property type="match status" value="1"/>
</dbReference>
<dbReference type="GO" id="GO:0016887">
    <property type="term" value="F:ATP hydrolysis activity"/>
    <property type="evidence" value="ECO:0007669"/>
    <property type="project" value="InterPro"/>
</dbReference>
<dbReference type="GO" id="GO:0008270">
    <property type="term" value="F:zinc ion binding"/>
    <property type="evidence" value="ECO:0007669"/>
    <property type="project" value="UniProtKB-UniRule"/>
</dbReference>
<evidence type="ECO:0000256" key="1">
    <source>
        <dbReference type="ARBA" id="ARBA00004496"/>
    </source>
</evidence>
<comment type="similarity">
    <text evidence="14 17">Belongs to the ABC transporter superfamily. UvrA family.</text>
</comment>
<dbReference type="PANTHER" id="PTHR43152:SF3">
    <property type="entry name" value="UVRABC SYSTEM PROTEIN A"/>
    <property type="match status" value="1"/>
</dbReference>
<dbReference type="NCBIfam" id="TIGR00630">
    <property type="entry name" value="uvra"/>
    <property type="match status" value="1"/>
</dbReference>
<dbReference type="PROSITE" id="PS50893">
    <property type="entry name" value="ABC_TRANSPORTER_2"/>
    <property type="match status" value="1"/>
</dbReference>
<dbReference type="InterPro" id="IPR003439">
    <property type="entry name" value="ABC_transporter-like_ATP-bd"/>
</dbReference>
<keyword evidence="12 17" id="KW-0238">DNA-binding</keyword>
<evidence type="ECO:0000256" key="13">
    <source>
        <dbReference type="ARBA" id="ARBA00023204"/>
    </source>
</evidence>
<evidence type="ECO:0000256" key="10">
    <source>
        <dbReference type="ARBA" id="ARBA00022840"/>
    </source>
</evidence>
<keyword evidence="20" id="KW-1185">Reference proteome</keyword>
<evidence type="ECO:0000256" key="14">
    <source>
        <dbReference type="ARBA" id="ARBA00038000"/>
    </source>
</evidence>
<keyword evidence="8 17" id="KW-0863">Zinc-finger</keyword>
<dbReference type="AlphaFoldDB" id="A0A8A4TTR6"/>
<feature type="domain" description="ABC transporter" evidence="18">
    <location>
        <begin position="609"/>
        <end position="937"/>
    </location>
</feature>
<dbReference type="InterPro" id="IPR041552">
    <property type="entry name" value="UvrA_DNA-bd"/>
</dbReference>
<evidence type="ECO:0000256" key="8">
    <source>
        <dbReference type="ARBA" id="ARBA00022771"/>
    </source>
</evidence>
<evidence type="ECO:0000256" key="6">
    <source>
        <dbReference type="ARBA" id="ARBA00022763"/>
    </source>
</evidence>
<keyword evidence="4 17" id="KW-0677">Repeat</keyword>
<feature type="zinc finger region" description="C4-type" evidence="17">
    <location>
        <begin position="255"/>
        <end position="282"/>
    </location>
</feature>
<dbReference type="GO" id="GO:0006289">
    <property type="term" value="P:nucleotide-excision repair"/>
    <property type="evidence" value="ECO:0007669"/>
    <property type="project" value="UniProtKB-UniRule"/>
</dbReference>
<evidence type="ECO:0000256" key="12">
    <source>
        <dbReference type="ARBA" id="ARBA00023125"/>
    </source>
</evidence>
<dbReference type="GO" id="GO:0009432">
    <property type="term" value="P:SOS response"/>
    <property type="evidence" value="ECO:0007669"/>
    <property type="project" value="UniProtKB-UniRule"/>
</dbReference>
<dbReference type="RefSeq" id="WP_237382971.1">
    <property type="nucleotide sequence ID" value="NZ_CP071793.1"/>
</dbReference>
<dbReference type="PROSITE" id="PS00211">
    <property type="entry name" value="ABC_TRANSPORTER_1"/>
    <property type="match status" value="2"/>
</dbReference>
<comment type="function">
    <text evidence="17">The UvrABC repair system catalyzes the recognition and processing of DNA lesions. UvrA is an ATPase and a DNA-binding protein. A damage recognition complex composed of 2 UvrA and 2 UvrB subunits scans DNA for abnormalities. When the presence of a lesion has been verified by UvrB, the UvrA molecules dissociate.</text>
</comment>
<evidence type="ECO:0000256" key="7">
    <source>
        <dbReference type="ARBA" id="ARBA00022769"/>
    </source>
</evidence>
<dbReference type="HAMAP" id="MF_00205">
    <property type="entry name" value="UvrA"/>
    <property type="match status" value="1"/>
</dbReference>
<keyword evidence="17" id="KW-0742">SOS response</keyword>
<dbReference type="Proteomes" id="UP000663929">
    <property type="component" value="Chromosome"/>
</dbReference>
<keyword evidence="13 17" id="KW-0234">DNA repair</keyword>
<dbReference type="InterPro" id="IPR017871">
    <property type="entry name" value="ABC_transporter-like_CS"/>
</dbReference>
<dbReference type="Gene3D" id="3.30.1490.20">
    <property type="entry name" value="ATP-grasp fold, A domain"/>
    <property type="match status" value="1"/>
</dbReference>
<accession>A0A8A4TTR6</accession>
<protein>
    <recommendedName>
        <fullName evidence="15 17">UvrABC system protein A</fullName>
        <shortName evidence="17">UvrA protein</shortName>
    </recommendedName>
    <alternativeName>
        <fullName evidence="16 17">Excinuclease ABC subunit A</fullName>
    </alternativeName>
</protein>
<dbReference type="EMBL" id="CP071793">
    <property type="protein sequence ID" value="QTD52873.1"/>
    <property type="molecule type" value="Genomic_DNA"/>
</dbReference>
<dbReference type="CDD" id="cd03270">
    <property type="entry name" value="ABC_UvrA_I"/>
    <property type="match status" value="1"/>
</dbReference>
<dbReference type="InterPro" id="IPR004602">
    <property type="entry name" value="UvrA"/>
</dbReference>
<evidence type="ECO:0000256" key="15">
    <source>
        <dbReference type="ARBA" id="ARBA00039316"/>
    </source>
</evidence>
<evidence type="ECO:0000256" key="2">
    <source>
        <dbReference type="ARBA" id="ARBA00022490"/>
    </source>
</evidence>
<comment type="subcellular location">
    <subcellularLocation>
        <location evidence="1 17">Cytoplasm</location>
    </subcellularLocation>
</comment>
<dbReference type="NCBIfam" id="NF001503">
    <property type="entry name" value="PRK00349.1"/>
    <property type="match status" value="1"/>
</dbReference>